<evidence type="ECO:0000313" key="1">
    <source>
        <dbReference type="EMBL" id="BAD56813.1"/>
    </source>
</evidence>
<dbReference type="AlphaFoldDB" id="Q5YYC8"/>
<dbReference type="STRING" id="247156.NFA_19670"/>
<dbReference type="GeneID" id="61132746"/>
<evidence type="ECO:0000313" key="2">
    <source>
        <dbReference type="Proteomes" id="UP000006820"/>
    </source>
</evidence>
<dbReference type="HOGENOM" id="CLU_1223303_0_0_11"/>
<dbReference type="eggNOG" id="ENOG5033T6U">
    <property type="taxonomic scope" value="Bacteria"/>
</dbReference>
<dbReference type="KEGG" id="nfa:NFA_19670"/>
<protein>
    <submittedName>
        <fullName evidence="1">Uncharacterized protein</fullName>
    </submittedName>
</protein>
<name>Q5YYC8_NOCFA</name>
<dbReference type="Proteomes" id="UP000006820">
    <property type="component" value="Chromosome"/>
</dbReference>
<sequence>MATLDQRVSAPRAMVAELREQARSQPLTARAAAWDYLRELGARDDHAALTEVFAAGDTPEGPDGKLEGLIVGKLFGIPEARLANPLMRIDPTWRGKTFDLAGGVGWNRLSPLARYVMPVITAGYLRLRDAGSEVEGFDFSHALDASWITPHKTVRALDYSVPEYHNPSVRTFPIARTRDELVEVIPQVYLGRALLRTRGGEIRPIAHFALREPIGSPL</sequence>
<keyword evidence="2" id="KW-1185">Reference proteome</keyword>
<dbReference type="EMBL" id="AP006618">
    <property type="protein sequence ID" value="BAD56813.1"/>
    <property type="molecule type" value="Genomic_DNA"/>
</dbReference>
<gene>
    <name evidence="1" type="ordered locus">NFA_19670</name>
</gene>
<reference evidence="1 2" key="1">
    <citation type="journal article" date="2004" name="Proc. Natl. Acad. Sci. U.S.A.">
        <title>The complete genomic sequence of Nocardia farcinica IFM 10152.</title>
        <authorList>
            <person name="Ishikawa J."/>
            <person name="Yamashita A."/>
            <person name="Mikami Y."/>
            <person name="Hoshino Y."/>
            <person name="Kurita H."/>
            <person name="Hotta K."/>
            <person name="Shiba T."/>
            <person name="Hattori M."/>
        </authorList>
    </citation>
    <scope>NUCLEOTIDE SEQUENCE [LARGE SCALE GENOMIC DNA]</scope>
    <source>
        <strain evidence="1 2">IFM 10152</strain>
    </source>
</reference>
<proteinExistence type="predicted"/>
<accession>Q5YYC8</accession>
<organism evidence="1 2">
    <name type="scientific">Nocardia farcinica (strain IFM 10152)</name>
    <dbReference type="NCBI Taxonomy" id="247156"/>
    <lineage>
        <taxon>Bacteria</taxon>
        <taxon>Bacillati</taxon>
        <taxon>Actinomycetota</taxon>
        <taxon>Actinomycetes</taxon>
        <taxon>Mycobacteriales</taxon>
        <taxon>Nocardiaceae</taxon>
        <taxon>Nocardia</taxon>
    </lineage>
</organism>
<dbReference type="RefSeq" id="WP_011208498.1">
    <property type="nucleotide sequence ID" value="NC_006361.1"/>
</dbReference>
<dbReference type="OrthoDB" id="509694at2"/>